<protein>
    <submittedName>
        <fullName evidence="9">Gamma-tubulin complex component</fullName>
    </submittedName>
</protein>
<dbReference type="GO" id="GO:0005874">
    <property type="term" value="C:microtubule"/>
    <property type="evidence" value="ECO:0007669"/>
    <property type="project" value="UniProtKB-KW"/>
</dbReference>
<dbReference type="GO" id="GO:0051225">
    <property type="term" value="P:spindle assembly"/>
    <property type="evidence" value="ECO:0007669"/>
    <property type="project" value="TreeGrafter"/>
</dbReference>
<sequence length="1395" mass="158202">MTGNLVTFCDDILRVNLRRGFGHVSRPLSSVRLRRARINALNVFFSYLRGPHKFVKGTLPQPSGDYRKLLLNAAMEYLCSDGLQNRRLLFIELLQKIDLVCFDSRDVCVIFLLCLMRPELASARNLVPTSSSSLWEITSLDTRPYINGDNPHPKFSSWVYKSGFQHSSFLQLPRLCKYLDAIKSFSQSLYQQDDGYSLFIPVAYLTNPYRRFCSSETNLSAICSDTTNNSHLSIMENNFQSILADIPHLRFVLQNKTEFLTSREKATSKKNPSPVCTWEERKSTAVHEKSYLTESGPFSIHALWCALKSRLRLSSTQQIQCETSHSTIPLSSLTSAKLANLREGFIHDLLLAHVGIVSHRFSWYQESEKPLLSGFFVWNGNPLDAVAFHVTQGALSSYLKPHLRSATSFRRLDWLTSGSLLPDATKHRGNVWLALLHGISEWLRIYTITLENLRTSQMVAIGPEKNDLLALTHLLRPVMTNMFLVARLCGVLADDTVLLPRAPAILSLSGIHLLAWLAHQAADTSSVCNSSYVVRFIFHRACAPFLRFLYMWVQDGTHEDPFHEFGIVVNNRFIFRKDANFWRHAVSYQEDVSQVEGRGTFVEPMLRKHSNCKVQRAAFLGLLPQNSEAAVLRCGLSLHLLRSIAPNHFLFDKVNAFPQLEFPCLDPAANRYRLQKHLSLIDKEAERAKQTWYQKVLEEESLKSATIRKAHKYNEIQSCKVELAPKTRVVGVQSEVDAHGEASTCLDGNQHCDFLTDAFLTENEVDVANCRPKSSFLASDCLEEVKTKKWRNNTERISEVDEGIRVAGDEVQPQTQRIPLAPVNARLPRQNPQPPSSTRSSTDNVDLVENVPDLGGATNCSSEEEFLLKSKTQTSDDSPSTVSDRLGLLERRIKEKIIRSRQHGGKIRVTARTKTNYLSTKSERSQNCGFMESRAEEANFTKGIRSPAGETAWQELPEQDPLPEEEIIAFSQELFGPPKSRPAPWFNSADDSFVPIGSNAVSKYLLATEGSANRKGAHHKRVPTIPSLSDLDRAINAPLQERIAIVDKCLLNHLLMDLKLFDHLRFVKSLFCHEHPVITDRLLGALFAEFSNSGKGRSIFEDKKRFQDLIPATLLNVNLESAGAESTNAFESAYGRVLFYLKRLESVQTVSSTTTGYVDSIFNTFVLVYKAPWPLNICLHDRVLAKYNTVFCLLARVKYALWTLESVFNYLRDHRRDLSPSTGVYFKASLWRHEMDQVIRALDAYFSIYAVQVNWNIFMKRLDAFEPYPINPSQYLNKLTSVKNLDELCEAHEDSVNGIIKCCLVHNDEDDSCTRRSVVGLLECVHRFQRALFILSQDNVVSADDQMSAAINRFRLHAQSLHYELRARITSNQKGTKELSHLTYILGCCQFYVTD</sequence>
<feature type="region of interest" description="Disordered" evidence="6">
    <location>
        <begin position="805"/>
        <end position="861"/>
    </location>
</feature>
<accession>A0A5K3F647</accession>
<dbReference type="GO" id="GO:0043015">
    <property type="term" value="F:gamma-tubulin binding"/>
    <property type="evidence" value="ECO:0007669"/>
    <property type="project" value="InterPro"/>
</dbReference>
<dbReference type="InterPro" id="IPR042241">
    <property type="entry name" value="GCP_C_sf"/>
</dbReference>
<name>A0A5K3F647_MESCO</name>
<dbReference type="PANTHER" id="PTHR19302">
    <property type="entry name" value="GAMMA TUBULIN COMPLEX PROTEIN"/>
    <property type="match status" value="1"/>
</dbReference>
<evidence type="ECO:0000256" key="1">
    <source>
        <dbReference type="ARBA" id="ARBA00004245"/>
    </source>
</evidence>
<dbReference type="WBParaSite" id="MCU_005741-RB">
    <property type="protein sequence ID" value="MCU_005741-RB"/>
    <property type="gene ID" value="MCU_005741"/>
</dbReference>
<dbReference type="Pfam" id="PF17681">
    <property type="entry name" value="GCP_N_terminal"/>
    <property type="match status" value="1"/>
</dbReference>
<dbReference type="InterPro" id="IPR040457">
    <property type="entry name" value="GCP_C"/>
</dbReference>
<feature type="domain" description="Gamma tubulin complex component C-terminal" evidence="7">
    <location>
        <begin position="1060"/>
        <end position="1392"/>
    </location>
</feature>
<reference evidence="9" key="1">
    <citation type="submission" date="2019-11" db="UniProtKB">
        <authorList>
            <consortium name="WormBaseParasite"/>
        </authorList>
    </citation>
    <scope>IDENTIFICATION</scope>
</reference>
<proteinExistence type="inferred from homology"/>
<dbReference type="GO" id="GO:0000278">
    <property type="term" value="P:mitotic cell cycle"/>
    <property type="evidence" value="ECO:0007669"/>
    <property type="project" value="TreeGrafter"/>
</dbReference>
<dbReference type="GO" id="GO:0051321">
    <property type="term" value="P:meiotic cell cycle"/>
    <property type="evidence" value="ECO:0007669"/>
    <property type="project" value="TreeGrafter"/>
</dbReference>
<evidence type="ECO:0000259" key="7">
    <source>
        <dbReference type="Pfam" id="PF04130"/>
    </source>
</evidence>
<evidence type="ECO:0000256" key="4">
    <source>
        <dbReference type="ARBA" id="ARBA00022701"/>
    </source>
</evidence>
<dbReference type="GO" id="GO:0031122">
    <property type="term" value="P:cytoplasmic microtubule organization"/>
    <property type="evidence" value="ECO:0007669"/>
    <property type="project" value="TreeGrafter"/>
</dbReference>
<evidence type="ECO:0000256" key="3">
    <source>
        <dbReference type="ARBA" id="ARBA00022490"/>
    </source>
</evidence>
<evidence type="ECO:0000256" key="2">
    <source>
        <dbReference type="ARBA" id="ARBA00010337"/>
    </source>
</evidence>
<dbReference type="Pfam" id="PF04130">
    <property type="entry name" value="GCP_C_terminal"/>
    <property type="match status" value="1"/>
</dbReference>
<feature type="domain" description="Gamma tubulin complex component protein N-terminal" evidence="8">
    <location>
        <begin position="346"/>
        <end position="588"/>
    </location>
</feature>
<dbReference type="GO" id="GO:0000930">
    <property type="term" value="C:gamma-tubulin complex"/>
    <property type="evidence" value="ECO:0007669"/>
    <property type="project" value="TreeGrafter"/>
</dbReference>
<keyword evidence="4" id="KW-0493">Microtubule</keyword>
<keyword evidence="3" id="KW-0963">Cytoplasm</keyword>
<evidence type="ECO:0000256" key="6">
    <source>
        <dbReference type="SAM" id="MobiDB-lite"/>
    </source>
</evidence>
<comment type="subcellular location">
    <subcellularLocation>
        <location evidence="1">Cytoplasm</location>
        <location evidence="1">Cytoskeleton</location>
    </subcellularLocation>
</comment>
<dbReference type="GO" id="GO:0007020">
    <property type="term" value="P:microtubule nucleation"/>
    <property type="evidence" value="ECO:0007669"/>
    <property type="project" value="InterPro"/>
</dbReference>
<dbReference type="GO" id="GO:0000922">
    <property type="term" value="C:spindle pole"/>
    <property type="evidence" value="ECO:0007669"/>
    <property type="project" value="InterPro"/>
</dbReference>
<dbReference type="InterPro" id="IPR041470">
    <property type="entry name" value="GCP_N"/>
</dbReference>
<evidence type="ECO:0000259" key="8">
    <source>
        <dbReference type="Pfam" id="PF17681"/>
    </source>
</evidence>
<keyword evidence="5" id="KW-0206">Cytoskeleton</keyword>
<organism evidence="9">
    <name type="scientific">Mesocestoides corti</name>
    <name type="common">Flatworm</name>
    <dbReference type="NCBI Taxonomy" id="53468"/>
    <lineage>
        <taxon>Eukaryota</taxon>
        <taxon>Metazoa</taxon>
        <taxon>Spiralia</taxon>
        <taxon>Lophotrochozoa</taxon>
        <taxon>Platyhelminthes</taxon>
        <taxon>Cestoda</taxon>
        <taxon>Eucestoda</taxon>
        <taxon>Cyclophyllidea</taxon>
        <taxon>Mesocestoididae</taxon>
        <taxon>Mesocestoides</taxon>
    </lineage>
</organism>
<dbReference type="Gene3D" id="1.20.120.1900">
    <property type="entry name" value="Gamma-tubulin complex, C-terminal domain"/>
    <property type="match status" value="1"/>
</dbReference>
<comment type="similarity">
    <text evidence="2">Belongs to the TUBGCP family.</text>
</comment>
<dbReference type="PANTHER" id="PTHR19302:SF70">
    <property type="entry name" value="GAMMA-TUBULIN COMPLEX COMPONENT 6"/>
    <property type="match status" value="1"/>
</dbReference>
<evidence type="ECO:0000313" key="9">
    <source>
        <dbReference type="WBParaSite" id="MCU_005741-RB"/>
    </source>
</evidence>
<dbReference type="InterPro" id="IPR007259">
    <property type="entry name" value="GCP"/>
</dbReference>
<evidence type="ECO:0000256" key="5">
    <source>
        <dbReference type="ARBA" id="ARBA00023212"/>
    </source>
</evidence>
<dbReference type="GO" id="GO:0051011">
    <property type="term" value="F:microtubule minus-end binding"/>
    <property type="evidence" value="ECO:0007669"/>
    <property type="project" value="TreeGrafter"/>
</dbReference>